<dbReference type="KEGG" id="vg:54992610"/>
<keyword evidence="2" id="KW-1185">Reference proteome</keyword>
<organism evidence="1 2">
    <name type="scientific">Microbacterium phage Hendrix</name>
    <dbReference type="NCBI Taxonomy" id="2182341"/>
    <lineage>
        <taxon>Viruses</taxon>
        <taxon>Duplodnaviria</taxon>
        <taxon>Heunggongvirae</taxon>
        <taxon>Uroviricota</taxon>
        <taxon>Caudoviricetes</taxon>
        <taxon>Rogerhendrixvirus</taxon>
        <taxon>Rogerhendrixvirus hendrix</taxon>
    </lineage>
</organism>
<sequence length="126" mass="13725">MARTPTYRDETALVKAIVIKIKTKYPDAWIMKVHGGPMQTAGIPDLLICVNGLLIGAEIKHQKPRESEAHARGRATPLQHAQIAKIQASGGVAGVALTPDETLALVELAIEQNRNTNQEIQNVERD</sequence>
<gene>
    <name evidence="1" type="primary">143</name>
    <name evidence="1" type="ORF">PBI_HENDRIX_143</name>
</gene>
<dbReference type="InterPro" id="IPR011856">
    <property type="entry name" value="tRNA_endonuc-like_dom_sf"/>
</dbReference>
<accession>A0A2U8UUG5</accession>
<dbReference type="Gene3D" id="3.40.1350.10">
    <property type="match status" value="1"/>
</dbReference>
<evidence type="ECO:0000313" key="1">
    <source>
        <dbReference type="EMBL" id="AWN07814.1"/>
    </source>
</evidence>
<protein>
    <submittedName>
        <fullName evidence="1">Holliday junction resolvase</fullName>
    </submittedName>
</protein>
<dbReference type="GeneID" id="54992610"/>
<reference evidence="2" key="1">
    <citation type="submission" date="2018-04" db="EMBL/GenBank/DDBJ databases">
        <authorList>
            <person name="Go L.Y."/>
            <person name="Mitchell J.A."/>
        </authorList>
    </citation>
    <scope>NUCLEOTIDE SEQUENCE [LARGE SCALE GENOMIC DNA]</scope>
</reference>
<dbReference type="GO" id="GO:0003676">
    <property type="term" value="F:nucleic acid binding"/>
    <property type="evidence" value="ECO:0007669"/>
    <property type="project" value="InterPro"/>
</dbReference>
<dbReference type="EMBL" id="MH183162">
    <property type="protein sequence ID" value="AWN07814.1"/>
    <property type="molecule type" value="Genomic_DNA"/>
</dbReference>
<dbReference type="Proteomes" id="UP000247284">
    <property type="component" value="Segment"/>
</dbReference>
<evidence type="ECO:0000313" key="2">
    <source>
        <dbReference type="Proteomes" id="UP000247284"/>
    </source>
</evidence>
<proteinExistence type="predicted"/>
<name>A0A2U8UUG5_9CAUD</name>
<dbReference type="RefSeq" id="YP_009802082.1">
    <property type="nucleotide sequence ID" value="NC_047977.1"/>
</dbReference>